<evidence type="ECO:0000256" key="1">
    <source>
        <dbReference type="SAM" id="Coils"/>
    </source>
</evidence>
<evidence type="ECO:0000313" key="4">
    <source>
        <dbReference type="EMBL" id="QHU31806.1"/>
    </source>
</evidence>
<evidence type="ECO:0000256" key="2">
    <source>
        <dbReference type="SAM" id="MobiDB-lite"/>
    </source>
</evidence>
<feature type="coiled-coil region" evidence="1">
    <location>
        <begin position="112"/>
        <end position="150"/>
    </location>
</feature>
<accession>A0A6C0LLL9</accession>
<dbReference type="EMBL" id="MN740533">
    <property type="protein sequence ID" value="QHU31806.1"/>
    <property type="molecule type" value="Genomic_DNA"/>
</dbReference>
<evidence type="ECO:0000256" key="3">
    <source>
        <dbReference type="SAM" id="Phobius"/>
    </source>
</evidence>
<reference evidence="4" key="1">
    <citation type="journal article" date="2020" name="Nature">
        <title>Giant virus diversity and host interactions through global metagenomics.</title>
        <authorList>
            <person name="Schulz F."/>
            <person name="Roux S."/>
            <person name="Paez-Espino D."/>
            <person name="Jungbluth S."/>
            <person name="Walsh D.A."/>
            <person name="Denef V.J."/>
            <person name="McMahon K.D."/>
            <person name="Konstantinidis K.T."/>
            <person name="Eloe-Fadrosh E.A."/>
            <person name="Kyrpides N.C."/>
            <person name="Woyke T."/>
        </authorList>
    </citation>
    <scope>NUCLEOTIDE SEQUENCE</scope>
    <source>
        <strain evidence="4">GVMAG-M-3300027963-41</strain>
    </source>
</reference>
<feature type="transmembrane region" description="Helical" evidence="3">
    <location>
        <begin position="176"/>
        <end position="198"/>
    </location>
</feature>
<keyword evidence="1" id="KW-0175">Coiled coil</keyword>
<sequence length="229" mass="25241">MGNQQSAPPQCQPGCSPTSPISQAISQVQGRQPTVKPDPVSACQATKIAANSLKSQLGEINNAVDTCDPSIPIARRQALIEKENRDFADDAQARATASRNIIVEKFTSGTELAEAVAELKQYEKKLKYELDNAENESLKLEHDERKYRRDFLDNHPTDGVPWHIFGFQTSDDKVMLTFWITALLSFSLLAHIIITILTPNEPFQGRALKGGIGVIVALVACYMLIIYNG</sequence>
<keyword evidence="3" id="KW-0472">Membrane</keyword>
<dbReference type="AlphaFoldDB" id="A0A6C0LLL9"/>
<proteinExistence type="predicted"/>
<organism evidence="4">
    <name type="scientific">viral metagenome</name>
    <dbReference type="NCBI Taxonomy" id="1070528"/>
    <lineage>
        <taxon>unclassified sequences</taxon>
        <taxon>metagenomes</taxon>
        <taxon>organismal metagenomes</taxon>
    </lineage>
</organism>
<keyword evidence="3" id="KW-1133">Transmembrane helix</keyword>
<name>A0A6C0LLL9_9ZZZZ</name>
<keyword evidence="3" id="KW-0812">Transmembrane</keyword>
<feature type="region of interest" description="Disordered" evidence="2">
    <location>
        <begin position="1"/>
        <end position="26"/>
    </location>
</feature>
<protein>
    <submittedName>
        <fullName evidence="4">Uncharacterized protein</fullName>
    </submittedName>
</protein>
<feature type="transmembrane region" description="Helical" evidence="3">
    <location>
        <begin position="210"/>
        <end position="227"/>
    </location>
</feature>